<organism evidence="1 2">
    <name type="scientific">Acanthoscelides obtectus</name>
    <name type="common">Bean weevil</name>
    <name type="synonym">Bruchus obtectus</name>
    <dbReference type="NCBI Taxonomy" id="200917"/>
    <lineage>
        <taxon>Eukaryota</taxon>
        <taxon>Metazoa</taxon>
        <taxon>Ecdysozoa</taxon>
        <taxon>Arthropoda</taxon>
        <taxon>Hexapoda</taxon>
        <taxon>Insecta</taxon>
        <taxon>Pterygota</taxon>
        <taxon>Neoptera</taxon>
        <taxon>Endopterygota</taxon>
        <taxon>Coleoptera</taxon>
        <taxon>Polyphaga</taxon>
        <taxon>Cucujiformia</taxon>
        <taxon>Chrysomeloidea</taxon>
        <taxon>Chrysomelidae</taxon>
        <taxon>Bruchinae</taxon>
        <taxon>Bruchini</taxon>
        <taxon>Acanthoscelides</taxon>
    </lineage>
</organism>
<gene>
    <name evidence="1" type="ORF">ACAOBT_LOCUS9914</name>
</gene>
<evidence type="ECO:0000313" key="1">
    <source>
        <dbReference type="EMBL" id="CAH1972295.1"/>
    </source>
</evidence>
<evidence type="ECO:0000313" key="2">
    <source>
        <dbReference type="Proteomes" id="UP001152888"/>
    </source>
</evidence>
<comment type="caution">
    <text evidence="1">The sequence shown here is derived from an EMBL/GenBank/DDBJ whole genome shotgun (WGS) entry which is preliminary data.</text>
</comment>
<dbReference type="Proteomes" id="UP001152888">
    <property type="component" value="Unassembled WGS sequence"/>
</dbReference>
<dbReference type="AlphaFoldDB" id="A0A9P0KK19"/>
<sequence>MRLSRPKVLFCSPRTVDKILLNLHEYPFVHTVRRSAFGLYDNPRRFAPICAALNKRERDPAVVGTSKKNICLCLFGLDVKTYAGHLIRCL</sequence>
<proteinExistence type="predicted"/>
<name>A0A9P0KK19_ACAOB</name>
<protein>
    <submittedName>
        <fullName evidence="1">Uncharacterized protein</fullName>
    </submittedName>
</protein>
<dbReference type="EMBL" id="CAKOFQ010006796">
    <property type="protein sequence ID" value="CAH1972295.1"/>
    <property type="molecule type" value="Genomic_DNA"/>
</dbReference>
<reference evidence="1" key="1">
    <citation type="submission" date="2022-03" db="EMBL/GenBank/DDBJ databases">
        <authorList>
            <person name="Sayadi A."/>
        </authorList>
    </citation>
    <scope>NUCLEOTIDE SEQUENCE</scope>
</reference>
<keyword evidence="2" id="KW-1185">Reference proteome</keyword>
<accession>A0A9P0KK19</accession>
<dbReference type="OrthoDB" id="10253869at2759"/>